<dbReference type="GO" id="GO:0005829">
    <property type="term" value="C:cytosol"/>
    <property type="evidence" value="ECO:0007669"/>
    <property type="project" value="TreeGrafter"/>
</dbReference>
<evidence type="ECO:0000313" key="8">
    <source>
        <dbReference type="EMBL" id="TWI93051.1"/>
    </source>
</evidence>
<keyword evidence="6" id="KW-0560">Oxidoreductase</keyword>
<sequence length="296" mass="32146">MTGMLVLGANGQVGRQLVRGASEQGLAATALTRSDLDITNQQAVEDSVLRLKPDVVVNAAAYTAVDRAESEPEKALAVNAEGPGYLAEACARQGAVLVHLSTDYVFDGKKTGAYTESDEVAPLGVYGRSKEAGEQAIRRHLDRHIILRTSWVYGLDGNNFVKTMLRLATEREEVSVVADQVGCPTWAGDLAGAVFAAAGKRHHRAEDREFFGTFHCAGDGQTSWHGFAEAIFRHARARGFQVPRVLNKISSAEYPAAAPRPANSVLDCSRFAHTYGYRMPRWEESLARMLDGCLKP</sequence>
<dbReference type="EC" id="1.1.1.133" evidence="3 6"/>
<comment type="similarity">
    <text evidence="2 6">Belongs to the dTDP-4-dehydrorhamnose reductase family.</text>
</comment>
<protein>
    <recommendedName>
        <fullName evidence="4 6">dTDP-4-dehydrorhamnose reductase</fullName>
        <ecNumber evidence="3 6">1.1.1.133</ecNumber>
    </recommendedName>
</protein>
<dbReference type="EMBL" id="VLLF01000001">
    <property type="protein sequence ID" value="TWI93051.1"/>
    <property type="molecule type" value="Genomic_DNA"/>
</dbReference>
<gene>
    <name evidence="8" type="ORF">JM93_00605</name>
</gene>
<evidence type="ECO:0000256" key="2">
    <source>
        <dbReference type="ARBA" id="ARBA00010944"/>
    </source>
</evidence>
<dbReference type="InterPro" id="IPR036291">
    <property type="entry name" value="NAD(P)-bd_dom_sf"/>
</dbReference>
<dbReference type="InterPro" id="IPR005913">
    <property type="entry name" value="dTDP_dehydrorham_reduct"/>
</dbReference>
<dbReference type="GO" id="GO:0008831">
    <property type="term" value="F:dTDP-4-dehydrorhamnose reductase activity"/>
    <property type="evidence" value="ECO:0007669"/>
    <property type="project" value="UniProtKB-EC"/>
</dbReference>
<evidence type="ECO:0000259" key="7">
    <source>
        <dbReference type="Pfam" id="PF04321"/>
    </source>
</evidence>
<accession>A0A562THE5</accession>
<name>A0A562THE5_9HYPH</name>
<comment type="catalytic activity">
    <reaction evidence="5 6">
        <text>dTDP-beta-L-rhamnose + NADP(+) = dTDP-4-dehydro-beta-L-rhamnose + NADPH + H(+)</text>
        <dbReference type="Rhea" id="RHEA:21796"/>
        <dbReference type="ChEBI" id="CHEBI:15378"/>
        <dbReference type="ChEBI" id="CHEBI:57510"/>
        <dbReference type="ChEBI" id="CHEBI:57783"/>
        <dbReference type="ChEBI" id="CHEBI:58349"/>
        <dbReference type="ChEBI" id="CHEBI:62830"/>
        <dbReference type="EC" id="1.1.1.133"/>
    </reaction>
</comment>
<dbReference type="OrthoDB" id="9803892at2"/>
<comment type="cofactor">
    <cofactor evidence="6">
        <name>Mg(2+)</name>
        <dbReference type="ChEBI" id="CHEBI:18420"/>
    </cofactor>
    <text evidence="6">Binds 1 Mg(2+) ion per monomer.</text>
</comment>
<dbReference type="Proteomes" id="UP000320593">
    <property type="component" value="Unassembled WGS sequence"/>
</dbReference>
<evidence type="ECO:0000256" key="3">
    <source>
        <dbReference type="ARBA" id="ARBA00012929"/>
    </source>
</evidence>
<dbReference type="FunFam" id="3.40.50.720:FF:000159">
    <property type="entry name" value="dTDP-4-dehydrorhamnose reductase"/>
    <property type="match status" value="1"/>
</dbReference>
<reference evidence="8 9" key="1">
    <citation type="submission" date="2019-07" db="EMBL/GenBank/DDBJ databases">
        <title>Genomic Encyclopedia of Archaeal and Bacterial Type Strains, Phase II (KMG-II): from individual species to whole genera.</title>
        <authorList>
            <person name="Goeker M."/>
        </authorList>
    </citation>
    <scope>NUCLEOTIDE SEQUENCE [LARGE SCALE GENOMIC DNA]</scope>
    <source>
        <strain evidence="8 9">ATCC BAA-252</strain>
    </source>
</reference>
<dbReference type="SUPFAM" id="SSF51735">
    <property type="entry name" value="NAD(P)-binding Rossmann-fold domains"/>
    <property type="match status" value="1"/>
</dbReference>
<organism evidence="8 9">
    <name type="scientific">Roseibium hamelinense</name>
    <dbReference type="NCBI Taxonomy" id="150831"/>
    <lineage>
        <taxon>Bacteria</taxon>
        <taxon>Pseudomonadati</taxon>
        <taxon>Pseudomonadota</taxon>
        <taxon>Alphaproteobacteria</taxon>
        <taxon>Hyphomicrobiales</taxon>
        <taxon>Stappiaceae</taxon>
        <taxon>Roseibium</taxon>
    </lineage>
</organism>
<dbReference type="UniPathway" id="UPA00124"/>
<dbReference type="Pfam" id="PF04321">
    <property type="entry name" value="RmlD_sub_bind"/>
    <property type="match status" value="1"/>
</dbReference>
<evidence type="ECO:0000256" key="1">
    <source>
        <dbReference type="ARBA" id="ARBA00004781"/>
    </source>
</evidence>
<proteinExistence type="inferred from homology"/>
<dbReference type="Gene3D" id="3.40.50.720">
    <property type="entry name" value="NAD(P)-binding Rossmann-like Domain"/>
    <property type="match status" value="1"/>
</dbReference>
<comment type="function">
    <text evidence="6">Catalyzes the reduction of dTDP-6-deoxy-L-lyxo-4-hexulose to yield dTDP-L-rhamnose.</text>
</comment>
<evidence type="ECO:0000256" key="6">
    <source>
        <dbReference type="RuleBase" id="RU364082"/>
    </source>
</evidence>
<dbReference type="NCBIfam" id="TIGR01214">
    <property type="entry name" value="rmlD"/>
    <property type="match status" value="1"/>
</dbReference>
<comment type="caution">
    <text evidence="8">The sequence shown here is derived from an EMBL/GenBank/DDBJ whole genome shotgun (WGS) entry which is preliminary data.</text>
</comment>
<dbReference type="InterPro" id="IPR029903">
    <property type="entry name" value="RmlD-like-bd"/>
</dbReference>
<dbReference type="Gene3D" id="3.90.25.10">
    <property type="entry name" value="UDP-galactose 4-epimerase, domain 1"/>
    <property type="match status" value="1"/>
</dbReference>
<dbReference type="RefSeq" id="WP_145340556.1">
    <property type="nucleotide sequence ID" value="NZ_SMLY01000087.1"/>
</dbReference>
<keyword evidence="9" id="KW-1185">Reference proteome</keyword>
<dbReference type="CDD" id="cd05254">
    <property type="entry name" value="dTDP_HR_like_SDR_e"/>
    <property type="match status" value="1"/>
</dbReference>
<evidence type="ECO:0000256" key="4">
    <source>
        <dbReference type="ARBA" id="ARBA00017099"/>
    </source>
</evidence>
<dbReference type="GO" id="GO:0019305">
    <property type="term" value="P:dTDP-rhamnose biosynthetic process"/>
    <property type="evidence" value="ECO:0007669"/>
    <property type="project" value="UniProtKB-UniPathway"/>
</dbReference>
<dbReference type="PANTHER" id="PTHR10491:SF4">
    <property type="entry name" value="METHIONINE ADENOSYLTRANSFERASE 2 SUBUNIT BETA"/>
    <property type="match status" value="1"/>
</dbReference>
<feature type="domain" description="RmlD-like substrate binding" evidence="7">
    <location>
        <begin position="4"/>
        <end position="291"/>
    </location>
</feature>
<dbReference type="PANTHER" id="PTHR10491">
    <property type="entry name" value="DTDP-4-DEHYDRORHAMNOSE REDUCTASE"/>
    <property type="match status" value="1"/>
</dbReference>
<keyword evidence="6" id="KW-0521">NADP</keyword>
<evidence type="ECO:0000313" key="9">
    <source>
        <dbReference type="Proteomes" id="UP000320593"/>
    </source>
</evidence>
<comment type="pathway">
    <text evidence="1 6">Carbohydrate biosynthesis; dTDP-L-rhamnose biosynthesis.</text>
</comment>
<evidence type="ECO:0000256" key="5">
    <source>
        <dbReference type="ARBA" id="ARBA00048200"/>
    </source>
</evidence>
<dbReference type="AlphaFoldDB" id="A0A562THE5"/>